<evidence type="ECO:0000256" key="4">
    <source>
        <dbReference type="SAM" id="SignalP"/>
    </source>
</evidence>
<organism evidence="6 7">
    <name type="scientific">Botryosphaeria dothidea</name>
    <dbReference type="NCBI Taxonomy" id="55169"/>
    <lineage>
        <taxon>Eukaryota</taxon>
        <taxon>Fungi</taxon>
        <taxon>Dikarya</taxon>
        <taxon>Ascomycota</taxon>
        <taxon>Pezizomycotina</taxon>
        <taxon>Dothideomycetes</taxon>
        <taxon>Dothideomycetes incertae sedis</taxon>
        <taxon>Botryosphaeriales</taxon>
        <taxon>Botryosphaeriaceae</taxon>
        <taxon>Botryosphaeria</taxon>
    </lineage>
</organism>
<evidence type="ECO:0000313" key="7">
    <source>
        <dbReference type="Proteomes" id="UP000572817"/>
    </source>
</evidence>
<dbReference type="EMBL" id="WWBZ02000016">
    <property type="protein sequence ID" value="KAF4310238.1"/>
    <property type="molecule type" value="Genomic_DNA"/>
</dbReference>
<feature type="signal peptide" evidence="4">
    <location>
        <begin position="1"/>
        <end position="25"/>
    </location>
</feature>
<dbReference type="GO" id="GO:0008449">
    <property type="term" value="F:N-acetylglucosamine-6-sulfatase activity"/>
    <property type="evidence" value="ECO:0007669"/>
    <property type="project" value="TreeGrafter"/>
</dbReference>
<dbReference type="CDD" id="cd16147">
    <property type="entry name" value="G6S"/>
    <property type="match status" value="1"/>
</dbReference>
<dbReference type="EC" id="3.1.6.1" evidence="2"/>
<sequence length="585" mass="65460">MFPSSSLLLAAISSLLLTLISHVSAKEQAQSSTRRPNFVFIMSDDQDKRMGSLDYQPLLDKNIRRHGTEFRSHYCTVAQCCPSRASLWTGKAAHNTNVTDTRPPYGGWPQFIKEGHNENYLPVWLQDAGYNTYYIGKMMNGFSTENYDQPYPACWNGTDFLLTPNLYQYYNASFQRNQEPPRYETGHYSTDVVARSALSYLDEAAAAATNGGQPFFMAISPIGPHSSAIILPDRPIFFLPEAAKRHQDLFLNVTVPRTPNFNSANANPGAVSWLADLPPLNASELAYGDEFYRLRLEALQSVDELIDAVVTRLESLGVLDDTYVFYTSDNGFHIGQHRLQPGKSCGFEEDIIVPFFVRGPGVAKGLTVDWPTTHTDIVPTVFELAGIGLKGEFDGVPMPVRESDVAEAEREGVGKRRYEHVTVEFWGQGQDEGKFAGPDKDNNTYKFLRLVGESYSFAYSVWCSNEHELYDVQDDSYQIKNLLAPSFQSQNITLLSRPLPNVVHRLDSLLMVLKSCAGTTCTQPWKVLHPAGDVNTLLDALDERYDGFYAAQKRVAFTECALGYIRGVEGPMEVISWQGEIEYGT</sequence>
<gene>
    <name evidence="6" type="ORF">GTA08_BOTSDO03042</name>
</gene>
<dbReference type="InterPro" id="IPR000917">
    <property type="entry name" value="Sulfatase_N"/>
</dbReference>
<proteinExistence type="inferred from homology"/>
<evidence type="ECO:0000313" key="6">
    <source>
        <dbReference type="EMBL" id="KAF4310238.1"/>
    </source>
</evidence>
<comment type="PTM">
    <text evidence="3">The conversion to 3-oxoalanine (also known as C-formylglycine, FGly), of a serine or cysteine residue in prokaryotes and of a cysteine residue in eukaryotes, is critical for catalytic activity.</text>
</comment>
<dbReference type="GO" id="GO:0018958">
    <property type="term" value="P:phenol-containing compound metabolic process"/>
    <property type="evidence" value="ECO:0007669"/>
    <property type="project" value="InterPro"/>
</dbReference>
<dbReference type="OrthoDB" id="96314at2759"/>
<dbReference type="PANTHER" id="PTHR43108:SF8">
    <property type="entry name" value="SD21168P"/>
    <property type="match status" value="1"/>
</dbReference>
<reference evidence="6" key="1">
    <citation type="submission" date="2020-04" db="EMBL/GenBank/DDBJ databases">
        <title>Genome Assembly and Annotation of Botryosphaeria dothidea sdau 11-99, a Latent Pathogen of Apple Fruit Ring Rot in China.</title>
        <authorList>
            <person name="Yu C."/>
            <person name="Diao Y."/>
            <person name="Lu Q."/>
            <person name="Zhao J."/>
            <person name="Cui S."/>
            <person name="Peng C."/>
            <person name="He B."/>
            <person name="Liu H."/>
        </authorList>
    </citation>
    <scope>NUCLEOTIDE SEQUENCE [LARGE SCALE GENOMIC DNA]</scope>
    <source>
        <strain evidence="6">Sdau11-99</strain>
    </source>
</reference>
<dbReference type="PIRSF" id="PIRSF000972">
    <property type="entry name" value="Arylsulf_plant"/>
    <property type="match status" value="1"/>
</dbReference>
<accession>A0A8H4J133</accession>
<dbReference type="GO" id="GO:0005539">
    <property type="term" value="F:glycosaminoglycan binding"/>
    <property type="evidence" value="ECO:0007669"/>
    <property type="project" value="TreeGrafter"/>
</dbReference>
<evidence type="ECO:0000259" key="5">
    <source>
        <dbReference type="Pfam" id="PF00884"/>
    </source>
</evidence>
<feature type="chain" id="PRO_5034517224" description="Arylsulfatase" evidence="4">
    <location>
        <begin position="26"/>
        <end position="585"/>
    </location>
</feature>
<dbReference type="Gene3D" id="3.40.720.10">
    <property type="entry name" value="Alkaline Phosphatase, subunit A"/>
    <property type="match status" value="1"/>
</dbReference>
<evidence type="ECO:0000256" key="3">
    <source>
        <dbReference type="PIRSR" id="PIRSR000972-50"/>
    </source>
</evidence>
<dbReference type="SUPFAM" id="SSF53649">
    <property type="entry name" value="Alkaline phosphatase-like"/>
    <property type="match status" value="1"/>
</dbReference>
<dbReference type="Proteomes" id="UP000572817">
    <property type="component" value="Unassembled WGS sequence"/>
</dbReference>
<keyword evidence="4" id="KW-0732">Signal</keyword>
<dbReference type="AlphaFoldDB" id="A0A8H4J133"/>
<feature type="domain" description="Sulfatase N-terminal" evidence="5">
    <location>
        <begin position="36"/>
        <end position="387"/>
    </location>
</feature>
<evidence type="ECO:0000256" key="1">
    <source>
        <dbReference type="ARBA" id="ARBA00008779"/>
    </source>
</evidence>
<protein>
    <recommendedName>
        <fullName evidence="2">Arylsulfatase</fullName>
        <shortName evidence="2">AS</shortName>
        <ecNumber evidence="2">3.1.6.1</ecNumber>
    </recommendedName>
    <alternativeName>
        <fullName evidence="2">Aryl-sulfate sulphohydrolase</fullName>
    </alternativeName>
</protein>
<comment type="similarity">
    <text evidence="1 2">Belongs to the sulfatase family.</text>
</comment>
<keyword evidence="7" id="KW-1185">Reference proteome</keyword>
<dbReference type="InterPro" id="IPR017850">
    <property type="entry name" value="Alkaline_phosphatase_core_sf"/>
</dbReference>
<dbReference type="Pfam" id="PF00884">
    <property type="entry name" value="Sulfatase"/>
    <property type="match status" value="1"/>
</dbReference>
<evidence type="ECO:0000256" key="2">
    <source>
        <dbReference type="PIRNR" id="PIRNR000972"/>
    </source>
</evidence>
<dbReference type="GO" id="GO:0004065">
    <property type="term" value="F:arylsulfatase activity"/>
    <property type="evidence" value="ECO:0007669"/>
    <property type="project" value="UniProtKB-UniRule"/>
</dbReference>
<name>A0A8H4J133_9PEZI</name>
<feature type="modified residue" description="3-oxoalanine (Cys)" evidence="3">
    <location>
        <position position="80"/>
    </location>
</feature>
<dbReference type="PANTHER" id="PTHR43108">
    <property type="entry name" value="N-ACETYLGLUCOSAMINE-6-SULFATASE FAMILY MEMBER"/>
    <property type="match status" value="1"/>
</dbReference>
<comment type="catalytic activity">
    <reaction evidence="2">
        <text>an aryl sulfate + H2O = a phenol + sulfate + H(+)</text>
        <dbReference type="Rhea" id="RHEA:17261"/>
        <dbReference type="ChEBI" id="CHEBI:15377"/>
        <dbReference type="ChEBI" id="CHEBI:15378"/>
        <dbReference type="ChEBI" id="CHEBI:16189"/>
        <dbReference type="ChEBI" id="CHEBI:33853"/>
        <dbReference type="ChEBI" id="CHEBI:140317"/>
        <dbReference type="EC" id="3.1.6.1"/>
    </reaction>
</comment>
<comment type="caution">
    <text evidence="6">The sequence shown here is derived from an EMBL/GenBank/DDBJ whole genome shotgun (WGS) entry which is preliminary data.</text>
</comment>
<dbReference type="InterPro" id="IPR012083">
    <property type="entry name" value="Arylsulfatase"/>
</dbReference>
<keyword evidence="2" id="KW-0378">Hydrolase</keyword>